<evidence type="ECO:0000313" key="2">
    <source>
        <dbReference type="EMBL" id="MEN3068745.1"/>
    </source>
</evidence>
<name>A0ABU9YYE4_9RHOO</name>
<evidence type="ECO:0000313" key="3">
    <source>
        <dbReference type="Proteomes" id="UP001410394"/>
    </source>
</evidence>
<keyword evidence="1" id="KW-0732">Signal</keyword>
<dbReference type="RefSeq" id="WP_345919516.1">
    <property type="nucleotide sequence ID" value="NZ_JBDIVE010000004.1"/>
</dbReference>
<feature type="signal peptide" evidence="1">
    <location>
        <begin position="1"/>
        <end position="21"/>
    </location>
</feature>
<dbReference type="Proteomes" id="UP001410394">
    <property type="component" value="Unassembled WGS sequence"/>
</dbReference>
<accession>A0ABU9YYE4</accession>
<sequence>MSLIRTAVVPRFLVLSTTWLALSGCALSQLDAQWVDGQAAGTSFAGSKVLVVCDAAEPTVRRICEDQLALQLRAAGLEPLSSDATAVISPNPAERNLAAAKSLGAQAIFHAVIFSRSILTQSSPMFTMGMETGRWRRGWGMGMDFPYEPVRELGTAYSSDNTLSSGTTGKAIWSGKVSTVSSQDISQQIAELSRTAVASARKAGFL</sequence>
<evidence type="ECO:0000256" key="1">
    <source>
        <dbReference type="SAM" id="SignalP"/>
    </source>
</evidence>
<evidence type="ECO:0008006" key="4">
    <source>
        <dbReference type="Google" id="ProtNLM"/>
    </source>
</evidence>
<feature type="chain" id="PRO_5045845992" description="Lipoprotein" evidence="1">
    <location>
        <begin position="22"/>
        <end position="206"/>
    </location>
</feature>
<comment type="caution">
    <text evidence="2">The sequence shown here is derived from an EMBL/GenBank/DDBJ whole genome shotgun (WGS) entry which is preliminary data.</text>
</comment>
<reference evidence="2 3" key="1">
    <citation type="journal article" date="2018" name="Int. J. Syst. Evol. Microbiol.">
        <title>Uliginosibacterium sediminicola sp. nov., isolated from freshwater sediment.</title>
        <authorList>
            <person name="Hwang W.M."/>
            <person name="Kim S.M."/>
            <person name="Kang K."/>
            <person name="Ahn T.Y."/>
        </authorList>
    </citation>
    <scope>NUCLEOTIDE SEQUENCE [LARGE SCALE GENOMIC DNA]</scope>
    <source>
        <strain evidence="2 3">M1-21</strain>
    </source>
</reference>
<organism evidence="2 3">
    <name type="scientific">Uliginosibacterium sediminicola</name>
    <dbReference type="NCBI Taxonomy" id="2024550"/>
    <lineage>
        <taxon>Bacteria</taxon>
        <taxon>Pseudomonadati</taxon>
        <taxon>Pseudomonadota</taxon>
        <taxon>Betaproteobacteria</taxon>
        <taxon>Rhodocyclales</taxon>
        <taxon>Zoogloeaceae</taxon>
        <taxon>Uliginosibacterium</taxon>
    </lineage>
</organism>
<proteinExistence type="predicted"/>
<dbReference type="PROSITE" id="PS51257">
    <property type="entry name" value="PROKAR_LIPOPROTEIN"/>
    <property type="match status" value="1"/>
</dbReference>
<keyword evidence="3" id="KW-1185">Reference proteome</keyword>
<protein>
    <recommendedName>
        <fullName evidence="4">Lipoprotein</fullName>
    </recommendedName>
</protein>
<gene>
    <name evidence="2" type="ORF">ABDB84_09665</name>
</gene>
<dbReference type="EMBL" id="JBDIVE010000004">
    <property type="protein sequence ID" value="MEN3068745.1"/>
    <property type="molecule type" value="Genomic_DNA"/>
</dbReference>